<accession>U2V4V4</accession>
<feature type="transmembrane region" description="Helical" evidence="14">
    <location>
        <begin position="484"/>
        <end position="503"/>
    </location>
</feature>
<keyword evidence="7 14" id="KW-0812">Transmembrane</keyword>
<dbReference type="PATRIC" id="fig|1125712.3.peg.285"/>
<keyword evidence="3" id="KW-0813">Transport</keyword>
<evidence type="ECO:0000256" key="4">
    <source>
        <dbReference type="ARBA" id="ARBA00022475"/>
    </source>
</evidence>
<feature type="transmembrane region" description="Helical" evidence="14">
    <location>
        <begin position="409"/>
        <end position="428"/>
    </location>
</feature>
<keyword evidence="5" id="KW-0762">Sugar transport</keyword>
<keyword evidence="4" id="KW-1003">Cell membrane</keyword>
<proteinExistence type="inferred from homology"/>
<organism evidence="15 16">
    <name type="scientific">Olsenella profusa F0195</name>
    <dbReference type="NCBI Taxonomy" id="1125712"/>
    <lineage>
        <taxon>Bacteria</taxon>
        <taxon>Bacillati</taxon>
        <taxon>Actinomycetota</taxon>
        <taxon>Coriobacteriia</taxon>
        <taxon>Coriobacteriales</taxon>
        <taxon>Atopobiaceae</taxon>
        <taxon>Olsenella</taxon>
    </lineage>
</organism>
<protein>
    <recommendedName>
        <fullName evidence="12">Ascorbate-specific PTS system EIIC component</fullName>
    </recommendedName>
    <alternativeName>
        <fullName evidence="13">Ascorbate-specific permease IIC component UlaA</fullName>
    </alternativeName>
</protein>
<dbReference type="Proteomes" id="UP000016638">
    <property type="component" value="Unassembled WGS sequence"/>
</dbReference>
<feature type="transmembrane region" description="Helical" evidence="14">
    <location>
        <begin position="118"/>
        <end position="138"/>
    </location>
</feature>
<comment type="similarity">
    <text evidence="11">Belongs to the UlaA family.</text>
</comment>
<gene>
    <name evidence="15" type="ORF">HMPREF1316_1904</name>
</gene>
<keyword evidence="8 14" id="KW-1133">Transmembrane helix</keyword>
<feature type="transmembrane region" description="Helical" evidence="14">
    <location>
        <begin position="276"/>
        <end position="296"/>
    </location>
</feature>
<evidence type="ECO:0000256" key="2">
    <source>
        <dbReference type="ARBA" id="ARBA00011738"/>
    </source>
</evidence>
<dbReference type="OrthoDB" id="9796178at2"/>
<feature type="transmembrane region" description="Helical" evidence="14">
    <location>
        <begin position="383"/>
        <end position="403"/>
    </location>
</feature>
<dbReference type="InterPro" id="IPR051562">
    <property type="entry name" value="Ascorbate-PTS_EIIC"/>
</dbReference>
<comment type="subcellular location">
    <subcellularLocation>
        <location evidence="1">Cell membrane</location>
        <topology evidence="1">Multi-pass membrane protein</topology>
    </subcellularLocation>
</comment>
<evidence type="ECO:0000256" key="7">
    <source>
        <dbReference type="ARBA" id="ARBA00022692"/>
    </source>
</evidence>
<evidence type="ECO:0000256" key="14">
    <source>
        <dbReference type="SAM" id="Phobius"/>
    </source>
</evidence>
<evidence type="ECO:0000313" key="15">
    <source>
        <dbReference type="EMBL" id="ERL10382.1"/>
    </source>
</evidence>
<dbReference type="PANTHER" id="PTHR33843:SF4">
    <property type="entry name" value="ASCORBATE-SPECIFIC PTS SYSTEM EIIC COMPONENT"/>
    <property type="match status" value="1"/>
</dbReference>
<sequence length="549" mass="59605">MDVLMSVVTWFSSTILSQPAWIIGLIVVIGYALLGKNWYEVLAGFIKASVGYMILSVGSAGLVNSFRPITVGLSQRFGLSAMVIDPYFGNNAVDAGVKAAQAGDFSLANVQFLQGADVSQYMLLLLFAYILNILLVALKRQTKLRAIFTTGNVQVQQAATALWLIMFCFPNLMSVPALVVMTILLGLYWAVGSNLTIGPTQELTEGAGFAIGHQQMFGIFFASKFAGWLGRRDAARRERLEKAGASRKPSAFDRKLEDIELPGWLSIFNENMVSTALLMTFFFGIILIVIGPDFLIRLSDAAQTDKAYLLTGSAALKPGQDFVFYILYNCFQFAVYLTILQLGVRTFVAELTVSFQGISTKLLKGSVPGVDCAVTFGFGSTNAVTLGFMAGAVGQFIAIGALLVMHSPVVVVAGFIPLFFDNAVLGVYANNKGGLKACLIAPFICGLLQVFGSAAIASWVQMYAFGGYLGMFDWATIWPVFTVIMRYLGWIGVAVVALILIVIPQLQYRAAPKDENGDSTYFLEVEDYDRYCEYCDAAERKAIDAAAAK</sequence>
<evidence type="ECO:0000256" key="6">
    <source>
        <dbReference type="ARBA" id="ARBA00022683"/>
    </source>
</evidence>
<feature type="transmembrane region" description="Helical" evidence="14">
    <location>
        <begin position="440"/>
        <end position="464"/>
    </location>
</feature>
<evidence type="ECO:0000256" key="1">
    <source>
        <dbReference type="ARBA" id="ARBA00004651"/>
    </source>
</evidence>
<evidence type="ECO:0000256" key="13">
    <source>
        <dbReference type="ARBA" id="ARBA00042859"/>
    </source>
</evidence>
<name>U2V4V4_9ACTN</name>
<evidence type="ECO:0000256" key="5">
    <source>
        <dbReference type="ARBA" id="ARBA00022597"/>
    </source>
</evidence>
<comment type="subunit">
    <text evidence="2">Homodimer.</text>
</comment>
<feature type="transmembrane region" description="Helical" evidence="14">
    <location>
        <begin position="211"/>
        <end position="230"/>
    </location>
</feature>
<feature type="transmembrane region" description="Helical" evidence="14">
    <location>
        <begin position="322"/>
        <end position="344"/>
    </location>
</feature>
<keyword evidence="9 14" id="KW-0472">Membrane</keyword>
<evidence type="ECO:0000256" key="9">
    <source>
        <dbReference type="ARBA" id="ARBA00023136"/>
    </source>
</evidence>
<evidence type="ECO:0000256" key="11">
    <source>
        <dbReference type="ARBA" id="ARBA00038218"/>
    </source>
</evidence>
<keyword evidence="16" id="KW-1185">Reference proteome</keyword>
<dbReference type="EMBL" id="AWEZ01000010">
    <property type="protein sequence ID" value="ERL10382.1"/>
    <property type="molecule type" value="Genomic_DNA"/>
</dbReference>
<dbReference type="STRING" id="1125712.HMPREF1316_1904"/>
<feature type="transmembrane region" description="Helical" evidence="14">
    <location>
        <begin position="15"/>
        <end position="34"/>
    </location>
</feature>
<evidence type="ECO:0000313" key="16">
    <source>
        <dbReference type="Proteomes" id="UP000016638"/>
    </source>
</evidence>
<comment type="function">
    <text evidence="10">The phosphoenolpyruvate-dependent sugar phosphotransferase system (sugar PTS), a major carbohydrate active transport system, catalyzes the phosphorylation of incoming sugar substrates concomitantly with their translocation across the cell membrane. The enzyme II UlaABC PTS system is involved in ascorbate transport.</text>
</comment>
<evidence type="ECO:0000256" key="3">
    <source>
        <dbReference type="ARBA" id="ARBA00022448"/>
    </source>
</evidence>
<feature type="transmembrane region" description="Helical" evidence="14">
    <location>
        <begin position="41"/>
        <end position="63"/>
    </location>
</feature>
<evidence type="ECO:0000256" key="12">
    <source>
        <dbReference type="ARBA" id="ARBA00039702"/>
    </source>
</evidence>
<keyword evidence="6" id="KW-0598">Phosphotransferase system</keyword>
<feature type="transmembrane region" description="Helical" evidence="14">
    <location>
        <begin position="159"/>
        <end position="191"/>
    </location>
</feature>
<comment type="caution">
    <text evidence="15">The sequence shown here is derived from an EMBL/GenBank/DDBJ whole genome shotgun (WGS) entry which is preliminary data.</text>
</comment>
<dbReference type="RefSeq" id="WP_021725114.1">
    <property type="nucleotide sequence ID" value="NZ_AWEZ01000010.1"/>
</dbReference>
<dbReference type="InterPro" id="IPR004703">
    <property type="entry name" value="PTS_sugar-sp_permease"/>
</dbReference>
<evidence type="ECO:0000256" key="8">
    <source>
        <dbReference type="ARBA" id="ARBA00022989"/>
    </source>
</evidence>
<dbReference type="Pfam" id="PF03611">
    <property type="entry name" value="EIIC-GAT"/>
    <property type="match status" value="1"/>
</dbReference>
<dbReference type="NCBIfam" id="NF006923">
    <property type="entry name" value="PRK09410.2-1"/>
    <property type="match status" value="1"/>
</dbReference>
<dbReference type="GO" id="GO:0009401">
    <property type="term" value="P:phosphoenolpyruvate-dependent sugar phosphotransferase system"/>
    <property type="evidence" value="ECO:0007669"/>
    <property type="project" value="UniProtKB-KW"/>
</dbReference>
<reference evidence="15 16" key="1">
    <citation type="submission" date="2013-08" db="EMBL/GenBank/DDBJ databases">
        <authorList>
            <person name="Durkin A.S."/>
            <person name="Haft D.R."/>
            <person name="McCorrison J."/>
            <person name="Torralba M."/>
            <person name="Gillis M."/>
            <person name="Haft D.H."/>
            <person name="Methe B."/>
            <person name="Sutton G."/>
            <person name="Nelson K.E."/>
        </authorList>
    </citation>
    <scope>NUCLEOTIDE SEQUENCE [LARGE SCALE GENOMIC DNA]</scope>
    <source>
        <strain evidence="15 16">F0195</strain>
    </source>
</reference>
<dbReference type="PANTHER" id="PTHR33843">
    <property type="entry name" value="ASCORBATE-SPECIFIC PTS SYSTEM EIIC COMPONENT"/>
    <property type="match status" value="1"/>
</dbReference>
<evidence type="ECO:0000256" key="10">
    <source>
        <dbReference type="ARBA" id="ARBA00037387"/>
    </source>
</evidence>
<dbReference type="AlphaFoldDB" id="U2V4V4"/>
<dbReference type="GO" id="GO:0005886">
    <property type="term" value="C:plasma membrane"/>
    <property type="evidence" value="ECO:0007669"/>
    <property type="project" value="UniProtKB-SubCell"/>
</dbReference>
<dbReference type="eggNOG" id="COG3037">
    <property type="taxonomic scope" value="Bacteria"/>
</dbReference>